<evidence type="ECO:0000256" key="6">
    <source>
        <dbReference type="ARBA" id="ARBA00023136"/>
    </source>
</evidence>
<feature type="transmembrane region" description="Helical" evidence="8">
    <location>
        <begin position="6"/>
        <end position="24"/>
    </location>
</feature>
<protein>
    <submittedName>
        <fullName evidence="10">Fatty acid hydroxylase</fullName>
    </submittedName>
</protein>
<evidence type="ECO:0000256" key="5">
    <source>
        <dbReference type="ARBA" id="ARBA00023098"/>
    </source>
</evidence>
<dbReference type="Pfam" id="PF04116">
    <property type="entry name" value="FA_hydroxylase"/>
    <property type="match status" value="1"/>
</dbReference>
<dbReference type="InterPro" id="IPR006694">
    <property type="entry name" value="Fatty_acid_hydroxylase"/>
</dbReference>
<evidence type="ECO:0000256" key="8">
    <source>
        <dbReference type="SAM" id="Phobius"/>
    </source>
</evidence>
<dbReference type="AlphaFoldDB" id="B0SZV5"/>
<dbReference type="GO" id="GO:0005506">
    <property type="term" value="F:iron ion binding"/>
    <property type="evidence" value="ECO:0007669"/>
    <property type="project" value="InterPro"/>
</dbReference>
<evidence type="ECO:0000256" key="7">
    <source>
        <dbReference type="SAM" id="MobiDB-lite"/>
    </source>
</evidence>
<reference evidence="10" key="1">
    <citation type="submission" date="2008-01" db="EMBL/GenBank/DDBJ databases">
        <title>Complete sequence of chromosome of Caulobacter sp. K31.</title>
        <authorList>
            <consortium name="US DOE Joint Genome Institute"/>
            <person name="Copeland A."/>
            <person name="Lucas S."/>
            <person name="Lapidus A."/>
            <person name="Barry K."/>
            <person name="Glavina del Rio T."/>
            <person name="Dalin E."/>
            <person name="Tice H."/>
            <person name="Pitluck S."/>
            <person name="Bruce D."/>
            <person name="Goodwin L."/>
            <person name="Thompson L.S."/>
            <person name="Brettin T."/>
            <person name="Detter J.C."/>
            <person name="Han C."/>
            <person name="Schmutz J."/>
            <person name="Larimer F."/>
            <person name="Land M."/>
            <person name="Hauser L."/>
            <person name="Kyrpides N."/>
            <person name="Kim E."/>
            <person name="Stephens C."/>
            <person name="Richardson P."/>
        </authorList>
    </citation>
    <scope>NUCLEOTIDE SEQUENCE [LARGE SCALE GENOMIC DNA]</scope>
    <source>
        <strain evidence="10">K31</strain>
    </source>
</reference>
<dbReference type="GO" id="GO:0008610">
    <property type="term" value="P:lipid biosynthetic process"/>
    <property type="evidence" value="ECO:0007669"/>
    <property type="project" value="InterPro"/>
</dbReference>
<comment type="subcellular location">
    <subcellularLocation>
        <location evidence="1">Endomembrane system</location>
        <topology evidence="1">Multi-pass membrane protein</topology>
    </subcellularLocation>
</comment>
<dbReference type="eggNOG" id="COG3000">
    <property type="taxonomic scope" value="Bacteria"/>
</dbReference>
<feature type="transmembrane region" description="Helical" evidence="8">
    <location>
        <begin position="45"/>
        <end position="68"/>
    </location>
</feature>
<name>B0SZV5_CAUSK</name>
<dbReference type="GO" id="GO:0050479">
    <property type="term" value="F:glyceryl-ether monooxygenase activity"/>
    <property type="evidence" value="ECO:0007669"/>
    <property type="project" value="TreeGrafter"/>
</dbReference>
<keyword evidence="3 8" id="KW-1133">Transmembrane helix</keyword>
<evidence type="ECO:0000256" key="2">
    <source>
        <dbReference type="ARBA" id="ARBA00022692"/>
    </source>
</evidence>
<organism evidence="10">
    <name type="scientific">Caulobacter sp. (strain K31)</name>
    <dbReference type="NCBI Taxonomy" id="366602"/>
    <lineage>
        <taxon>Bacteria</taxon>
        <taxon>Pseudomonadati</taxon>
        <taxon>Pseudomonadota</taxon>
        <taxon>Alphaproteobacteria</taxon>
        <taxon>Caulobacterales</taxon>
        <taxon>Caulobacteraceae</taxon>
        <taxon>Caulobacter</taxon>
    </lineage>
</organism>
<dbReference type="KEGG" id="cak:Caul_2901"/>
<keyword evidence="2 8" id="KW-0812">Transmembrane</keyword>
<evidence type="ECO:0000256" key="1">
    <source>
        <dbReference type="ARBA" id="ARBA00004127"/>
    </source>
</evidence>
<keyword evidence="4" id="KW-0560">Oxidoreductase</keyword>
<dbReference type="GO" id="GO:0006643">
    <property type="term" value="P:membrane lipid metabolic process"/>
    <property type="evidence" value="ECO:0007669"/>
    <property type="project" value="TreeGrafter"/>
</dbReference>
<gene>
    <name evidence="10" type="ordered locus">Caul_2901</name>
</gene>
<feature type="region of interest" description="Disordered" evidence="7">
    <location>
        <begin position="296"/>
        <end position="326"/>
    </location>
</feature>
<accession>B0SZV5</accession>
<dbReference type="GO" id="GO:0016020">
    <property type="term" value="C:membrane"/>
    <property type="evidence" value="ECO:0007669"/>
    <property type="project" value="GOC"/>
</dbReference>
<dbReference type="InterPro" id="IPR051689">
    <property type="entry name" value="Sterol_desaturase/TMEM195"/>
</dbReference>
<dbReference type="HOGENOM" id="CLU_033631_1_1_5"/>
<keyword evidence="5" id="KW-0443">Lipid metabolism</keyword>
<dbReference type="GO" id="GO:0012505">
    <property type="term" value="C:endomembrane system"/>
    <property type="evidence" value="ECO:0007669"/>
    <property type="project" value="UniProtKB-SubCell"/>
</dbReference>
<dbReference type="EMBL" id="CP000927">
    <property type="protein sequence ID" value="ABZ72028.1"/>
    <property type="molecule type" value="Genomic_DNA"/>
</dbReference>
<proteinExistence type="predicted"/>
<dbReference type="PANTHER" id="PTHR21624:SF1">
    <property type="entry name" value="ALKYLGLYCEROL MONOOXYGENASE"/>
    <property type="match status" value="1"/>
</dbReference>
<feature type="compositionally biased region" description="Basic and acidic residues" evidence="7">
    <location>
        <begin position="296"/>
        <end position="316"/>
    </location>
</feature>
<feature type="domain" description="Fatty acid hydroxylase" evidence="9">
    <location>
        <begin position="83"/>
        <end position="218"/>
    </location>
</feature>
<evidence type="ECO:0000259" key="9">
    <source>
        <dbReference type="Pfam" id="PF04116"/>
    </source>
</evidence>
<dbReference type="PANTHER" id="PTHR21624">
    <property type="entry name" value="STEROL DESATURASE-RELATED PROTEIN"/>
    <property type="match status" value="1"/>
</dbReference>
<evidence type="ECO:0000313" key="10">
    <source>
        <dbReference type="EMBL" id="ABZ72028.1"/>
    </source>
</evidence>
<evidence type="ECO:0000256" key="4">
    <source>
        <dbReference type="ARBA" id="ARBA00023002"/>
    </source>
</evidence>
<dbReference type="STRING" id="366602.Caul_2901"/>
<sequence length="326" mass="37037">MKTFDPVQLAIPFFVLAVILEIVLARMGKAKARYEAKDTAMSLSLGLGSSIAGAILGGAIFAATVWVWQHRIFTIPMTAVWAWVLLFFAEDLTYYWFHRLAHERRFWWASHVNHHTSTHYNLSTALRQTWTGGVVGTWLLWLPLSFLGFPPAMVAIQKGVSLVYQFWIHTEAINKTPRWFEAVFNTPSHHRVHHARNARYLDANYAGILIIWDRMFGTFIPEVDEEPCRYGTVKNLPSFNLFTNVFHEFIGIGKDVVSHPRHALGYIFGPPGWSHDGSRDTSHTLKAKWRARMEREGEVVSSSRDARPAEPAKAPKADSPVVGIGW</sequence>
<keyword evidence="6 8" id="KW-0472">Membrane</keyword>
<dbReference type="OrthoDB" id="9770329at2"/>
<evidence type="ECO:0000256" key="3">
    <source>
        <dbReference type="ARBA" id="ARBA00022989"/>
    </source>
</evidence>